<dbReference type="RefSeq" id="XP_016624415.1">
    <property type="nucleotide sequence ID" value="XM_016759087.1"/>
</dbReference>
<evidence type="ECO:0000313" key="3">
    <source>
        <dbReference type="EMBL" id="KIW97746.1"/>
    </source>
</evidence>
<dbReference type="InterPro" id="IPR036188">
    <property type="entry name" value="FAD/NAD-bd_sf"/>
</dbReference>
<dbReference type="VEuPathDB" id="FungiDB:Z519_01330"/>
<dbReference type="InterPro" id="IPR051209">
    <property type="entry name" value="FAD-bind_Monooxygenase_sf"/>
</dbReference>
<dbReference type="GeneID" id="27694258"/>
<dbReference type="AlphaFoldDB" id="A0A0D2F6C4"/>
<evidence type="ECO:0000313" key="4">
    <source>
        <dbReference type="Proteomes" id="UP000053789"/>
    </source>
</evidence>
<evidence type="ECO:0000256" key="1">
    <source>
        <dbReference type="ARBA" id="ARBA00001974"/>
    </source>
</evidence>
<dbReference type="OrthoDB" id="74360at2759"/>
<evidence type="ECO:0000256" key="2">
    <source>
        <dbReference type="ARBA" id="ARBA00010139"/>
    </source>
</evidence>
<dbReference type="PANTHER" id="PTHR42877">
    <property type="entry name" value="L-ORNITHINE N(5)-MONOOXYGENASE-RELATED"/>
    <property type="match status" value="1"/>
</dbReference>
<organism evidence="3 4">
    <name type="scientific">Cladophialophora bantiana (strain ATCC 10958 / CBS 173.52 / CDC B-1940 / NIH 8579)</name>
    <name type="common">Xylohypha bantiana</name>
    <dbReference type="NCBI Taxonomy" id="1442370"/>
    <lineage>
        <taxon>Eukaryota</taxon>
        <taxon>Fungi</taxon>
        <taxon>Dikarya</taxon>
        <taxon>Ascomycota</taxon>
        <taxon>Pezizomycotina</taxon>
        <taxon>Eurotiomycetes</taxon>
        <taxon>Chaetothyriomycetidae</taxon>
        <taxon>Chaetothyriales</taxon>
        <taxon>Herpotrichiellaceae</taxon>
        <taxon>Cladophialophora</taxon>
    </lineage>
</organism>
<keyword evidence="4" id="KW-1185">Reference proteome</keyword>
<reference evidence="3" key="1">
    <citation type="submission" date="2015-01" db="EMBL/GenBank/DDBJ databases">
        <title>The Genome Sequence of Cladophialophora bantiana CBS 173.52.</title>
        <authorList>
            <consortium name="The Broad Institute Genomics Platform"/>
            <person name="Cuomo C."/>
            <person name="de Hoog S."/>
            <person name="Gorbushina A."/>
            <person name="Stielow B."/>
            <person name="Teixiera M."/>
            <person name="Abouelleil A."/>
            <person name="Chapman S.B."/>
            <person name="Priest M."/>
            <person name="Young S.K."/>
            <person name="Wortman J."/>
            <person name="Nusbaum C."/>
            <person name="Birren B."/>
        </authorList>
    </citation>
    <scope>NUCLEOTIDE SEQUENCE [LARGE SCALE GENOMIC DNA]</scope>
    <source>
        <strain evidence="3">CBS 173.52</strain>
    </source>
</reference>
<accession>A0A0D2F6C4</accession>
<sequence>MPHVDPPTPTIEILDQVHSKPDHIKIIHVGAGASGLLMAYKARKMLQNFELILYEKNPEIGGTWWENRYPGCACDIPAHCYTYSFEPNTEWSAFYAGSSEIQDYFMNFYKKYELEPFVRLEHEVLSATWDEIEGAWDVKVQHNGNIFHDRCNVLINGSGVVNKWKWPVIEGLHSFGGKLAHSAAWDETIDPTGKRVAVIGTGSSSIQMVPNLAKGAKTLTVFMRNRFWISPQIPPDMQKLETSNREAIIGRHTYTEDDKRSFRDDEDFHLSYRKELESKMGKKFSVFLRGTPDNEAAKKIFRADMLKKLGPGHEELLEKMIPDWSPGCRRMTPGEGYLEALAQPHVSTVHEEIVKITPTGLLTSSGKEIEVDIIACGTGFETAYVPHFKITGVNGIVMQEHWAEESNIYCSIAGPGFPNYWVINGPRGNWGQGCALPSHEVQIEYTIQCIDKMQRHKIQSMEVKQRPTTDFNNHMDAWHAKYSVWAEKCRSWYKKNKPEGRVYIWGGSLLHLLKTLRTPQFEHYHITYKHPDDCWAFLGNGLTEADVAGTVERLTPFIRNSDTPWDIV</sequence>
<dbReference type="Proteomes" id="UP000053789">
    <property type="component" value="Unassembled WGS sequence"/>
</dbReference>
<protein>
    <submittedName>
        <fullName evidence="3">Uncharacterized protein</fullName>
    </submittedName>
</protein>
<name>A0A0D2F6C4_CLAB1</name>
<dbReference type="PANTHER" id="PTHR42877:SF8">
    <property type="entry name" value="MONOOXYGENASE"/>
    <property type="match status" value="1"/>
</dbReference>
<comment type="similarity">
    <text evidence="2">Belongs to the FAD-binding monooxygenase family.</text>
</comment>
<dbReference type="EMBL" id="KN846981">
    <property type="protein sequence ID" value="KIW97746.1"/>
    <property type="molecule type" value="Genomic_DNA"/>
</dbReference>
<comment type="cofactor">
    <cofactor evidence="1">
        <name>FAD</name>
        <dbReference type="ChEBI" id="CHEBI:57692"/>
    </cofactor>
</comment>
<dbReference type="HOGENOM" id="CLU_006937_6_2_1"/>
<dbReference type="Pfam" id="PF13450">
    <property type="entry name" value="NAD_binding_8"/>
    <property type="match status" value="1"/>
</dbReference>
<dbReference type="SUPFAM" id="SSF51905">
    <property type="entry name" value="FAD/NAD(P)-binding domain"/>
    <property type="match status" value="2"/>
</dbReference>
<dbReference type="Gene3D" id="3.50.50.60">
    <property type="entry name" value="FAD/NAD(P)-binding domain"/>
    <property type="match status" value="2"/>
</dbReference>
<gene>
    <name evidence="3" type="ORF">Z519_01330</name>
</gene>
<proteinExistence type="inferred from homology"/>